<dbReference type="Proteomes" id="UP000014073">
    <property type="component" value="Unassembled WGS sequence"/>
</dbReference>
<protein>
    <submittedName>
        <fullName evidence="1">Uncharacterized protein</fullName>
    </submittedName>
</protein>
<organism evidence="1 2">
    <name type="scientific">Phocaeicola coprophilus DSM 18228 = JCM 13818</name>
    <dbReference type="NCBI Taxonomy" id="547042"/>
    <lineage>
        <taxon>Bacteria</taxon>
        <taxon>Pseudomonadati</taxon>
        <taxon>Bacteroidota</taxon>
        <taxon>Bacteroidia</taxon>
        <taxon>Bacteroidales</taxon>
        <taxon>Bacteroidaceae</taxon>
        <taxon>Phocaeicola</taxon>
    </lineage>
</organism>
<proteinExistence type="predicted"/>
<reference evidence="1 2" key="1">
    <citation type="submission" date="2008-12" db="EMBL/GenBank/DDBJ databases">
        <authorList>
            <person name="Fulton L."/>
            <person name="Clifton S."/>
            <person name="Fulton B."/>
            <person name="Xu J."/>
            <person name="Minx P."/>
            <person name="Pepin K.H."/>
            <person name="Johnson M."/>
            <person name="Bhonagiri V."/>
            <person name="Nash W.E."/>
            <person name="Mardis E.R."/>
            <person name="Wilson R.K."/>
        </authorList>
    </citation>
    <scope>NUCLEOTIDE SEQUENCE [LARGE SCALE GENOMIC DNA]</scope>
    <source>
        <strain evidence="1 2">DSM 18228</strain>
    </source>
</reference>
<comment type="caution">
    <text evidence="1">The sequence shown here is derived from an EMBL/GenBank/DDBJ whole genome shotgun (WGS) entry which is preliminary data.</text>
</comment>
<evidence type="ECO:0000313" key="2">
    <source>
        <dbReference type="Proteomes" id="UP000014073"/>
    </source>
</evidence>
<dbReference type="HOGENOM" id="CLU_2582305_0_0_10"/>
<sequence>MSKMFRRFFTRSRDVKKGFRNVWKPRKHLADNPPESCGRWGWIVRSFPGHRVVRWSRIVRSIPEDRTVKAGGSSFRRPPV</sequence>
<name>S0FBB5_9BACT</name>
<accession>S0FBB5</accession>
<gene>
    <name evidence="1" type="ORF">BACCOPRO_03271</name>
</gene>
<keyword evidence="2" id="KW-1185">Reference proteome</keyword>
<dbReference type="AlphaFoldDB" id="S0FBB5"/>
<dbReference type="EMBL" id="ACBW01000206">
    <property type="protein sequence ID" value="EEF77748.1"/>
    <property type="molecule type" value="Genomic_DNA"/>
</dbReference>
<dbReference type="STRING" id="547042.BACCOPRO_03271"/>
<evidence type="ECO:0000313" key="1">
    <source>
        <dbReference type="EMBL" id="EEF77748.1"/>
    </source>
</evidence>